<dbReference type="RefSeq" id="WP_195169313.1">
    <property type="nucleotide sequence ID" value="NZ_CP062983.1"/>
</dbReference>
<reference evidence="2 3" key="1">
    <citation type="submission" date="2020-02" db="EMBL/GenBank/DDBJ databases">
        <authorList>
            <person name="Zheng R.K."/>
            <person name="Sun C.M."/>
        </authorList>
    </citation>
    <scope>NUCLEOTIDE SEQUENCE [LARGE SCALE GENOMIC DNA]</scope>
    <source>
        <strain evidence="3">rifampicinis</strain>
    </source>
</reference>
<dbReference type="Proteomes" id="UP000594468">
    <property type="component" value="Chromosome"/>
</dbReference>
<keyword evidence="1" id="KW-0472">Membrane</keyword>
<keyword evidence="3" id="KW-1185">Reference proteome</keyword>
<sequence length="199" mass="22525">MIFETFTSGNEGLSQKQRWATLFTIIAGIALLLFGLIMRGQIVNAEAQYSDTRIGLRLSYPHGWLLDTAADEYVFRVRNMTRPGFKTTIQISVRPVSAATTERNVADQLARTRALSLQDYRVLSISSTTLNDIPVQAMSYTYSDQNTSPFLQSFSTVVEGLDILTIQRGQAIIITFRAEASDFEEEYIHFEQFLNTLEF</sequence>
<dbReference type="Gene3D" id="3.40.1000.10">
    <property type="entry name" value="Mog1/PsbP, alpha/beta/alpha sandwich"/>
    <property type="match status" value="1"/>
</dbReference>
<gene>
    <name evidence="2" type="ORF">G4Y79_16185</name>
</gene>
<organism evidence="2 3">
    <name type="scientific">Phototrophicus methaneseepsis</name>
    <dbReference type="NCBI Taxonomy" id="2710758"/>
    <lineage>
        <taxon>Bacteria</taxon>
        <taxon>Bacillati</taxon>
        <taxon>Chloroflexota</taxon>
        <taxon>Candidatus Thermofontia</taxon>
        <taxon>Phototrophicales</taxon>
        <taxon>Phototrophicaceae</taxon>
        <taxon>Phototrophicus</taxon>
    </lineage>
</organism>
<proteinExistence type="predicted"/>
<dbReference type="EMBL" id="CP062983">
    <property type="protein sequence ID" value="QPC81240.1"/>
    <property type="molecule type" value="Genomic_DNA"/>
</dbReference>
<evidence type="ECO:0000313" key="2">
    <source>
        <dbReference type="EMBL" id="QPC81240.1"/>
    </source>
</evidence>
<keyword evidence="1" id="KW-0812">Transmembrane</keyword>
<protein>
    <recommendedName>
        <fullName evidence="4">PsbP C-terminal domain-containing protein</fullName>
    </recommendedName>
</protein>
<name>A0A7S8IC73_9CHLR</name>
<evidence type="ECO:0008006" key="4">
    <source>
        <dbReference type="Google" id="ProtNLM"/>
    </source>
</evidence>
<accession>A0A7S8IC73</accession>
<feature type="transmembrane region" description="Helical" evidence="1">
    <location>
        <begin position="20"/>
        <end position="38"/>
    </location>
</feature>
<evidence type="ECO:0000256" key="1">
    <source>
        <dbReference type="SAM" id="Phobius"/>
    </source>
</evidence>
<dbReference type="KEGG" id="pmet:G4Y79_16185"/>
<keyword evidence="1" id="KW-1133">Transmembrane helix</keyword>
<dbReference type="AlphaFoldDB" id="A0A7S8IC73"/>
<evidence type="ECO:0000313" key="3">
    <source>
        <dbReference type="Proteomes" id="UP000594468"/>
    </source>
</evidence>